<evidence type="ECO:0000256" key="6">
    <source>
        <dbReference type="ARBA" id="ARBA00022777"/>
    </source>
</evidence>
<keyword evidence="9" id="KW-0472">Membrane</keyword>
<keyword evidence="9" id="KW-1133">Transmembrane helix</keyword>
<proteinExistence type="predicted"/>
<evidence type="ECO:0000313" key="12">
    <source>
        <dbReference type="EMBL" id="ABG57962.1"/>
    </source>
</evidence>
<dbReference type="CDD" id="cd00082">
    <property type="entry name" value="HisKA"/>
    <property type="match status" value="1"/>
</dbReference>
<dbReference type="InterPro" id="IPR011622">
    <property type="entry name" value="7TMR_DISM_rcpt_extracell_dom2"/>
</dbReference>
<dbReference type="Pfam" id="PF02518">
    <property type="entry name" value="HATPase_c"/>
    <property type="match status" value="1"/>
</dbReference>
<comment type="catalytic activity">
    <reaction evidence="1">
        <text>ATP + protein L-histidine = ADP + protein N-phospho-L-histidine.</text>
        <dbReference type="EC" id="2.7.13.3"/>
    </reaction>
</comment>
<keyword evidence="5" id="KW-0547">Nucleotide-binding</keyword>
<feature type="transmembrane region" description="Helical" evidence="9">
    <location>
        <begin position="280"/>
        <end position="299"/>
    </location>
</feature>
<evidence type="ECO:0000256" key="3">
    <source>
        <dbReference type="ARBA" id="ARBA00022553"/>
    </source>
</evidence>
<evidence type="ECO:0000259" key="11">
    <source>
        <dbReference type="PROSITE" id="PS50109"/>
    </source>
</evidence>
<dbReference type="EMBL" id="CP000383">
    <property type="protein sequence ID" value="ABG57962.1"/>
    <property type="molecule type" value="Genomic_DNA"/>
</dbReference>
<dbReference type="Gene3D" id="3.30.565.10">
    <property type="entry name" value="Histidine kinase-like ATPase, C-terminal domain"/>
    <property type="match status" value="1"/>
</dbReference>
<dbReference type="SUPFAM" id="SSF47384">
    <property type="entry name" value="Homodimeric domain of signal transducing histidine kinase"/>
    <property type="match status" value="1"/>
</dbReference>
<evidence type="ECO:0000256" key="1">
    <source>
        <dbReference type="ARBA" id="ARBA00000085"/>
    </source>
</evidence>
<organism evidence="12 13">
    <name type="scientific">Cytophaga hutchinsonii (strain ATCC 33406 / DSM 1761 / CIP 103989 / NBRC 15051 / NCIMB 9469 / D465)</name>
    <dbReference type="NCBI Taxonomy" id="269798"/>
    <lineage>
        <taxon>Bacteria</taxon>
        <taxon>Pseudomonadati</taxon>
        <taxon>Bacteroidota</taxon>
        <taxon>Cytophagia</taxon>
        <taxon>Cytophagales</taxon>
        <taxon>Cytophagaceae</taxon>
        <taxon>Cytophaga</taxon>
    </lineage>
</organism>
<gene>
    <name evidence="12" type="primary">arcB</name>
    <name evidence="12" type="ordered locus">CHU_0675</name>
</gene>
<dbReference type="InterPro" id="IPR005467">
    <property type="entry name" value="His_kinase_dom"/>
</dbReference>
<evidence type="ECO:0000256" key="10">
    <source>
        <dbReference type="SAM" id="SignalP"/>
    </source>
</evidence>
<feature type="transmembrane region" description="Helical" evidence="9">
    <location>
        <begin position="334"/>
        <end position="355"/>
    </location>
</feature>
<name>A0A6N4SNT0_CYTH3</name>
<feature type="transmembrane region" description="Helical" evidence="9">
    <location>
        <begin position="361"/>
        <end position="381"/>
    </location>
</feature>
<feature type="chain" id="PRO_5026956495" description="histidine kinase" evidence="10">
    <location>
        <begin position="38"/>
        <end position="646"/>
    </location>
</feature>
<evidence type="ECO:0000256" key="2">
    <source>
        <dbReference type="ARBA" id="ARBA00012438"/>
    </source>
</evidence>
<evidence type="ECO:0000256" key="9">
    <source>
        <dbReference type="SAM" id="Phobius"/>
    </source>
</evidence>
<dbReference type="AlphaFoldDB" id="A0A6N4SNT0"/>
<dbReference type="Pfam" id="PF07696">
    <property type="entry name" value="7TMR-DISMED2"/>
    <property type="match status" value="1"/>
</dbReference>
<feature type="transmembrane region" description="Helical" evidence="9">
    <location>
        <begin position="254"/>
        <end position="273"/>
    </location>
</feature>
<dbReference type="InterPro" id="IPR050351">
    <property type="entry name" value="BphY/WalK/GraS-like"/>
</dbReference>
<feature type="domain" description="Histidine kinase" evidence="11">
    <location>
        <begin position="433"/>
        <end position="644"/>
    </location>
</feature>
<dbReference type="Pfam" id="PF07695">
    <property type="entry name" value="7TMR-DISM_7TM"/>
    <property type="match status" value="1"/>
</dbReference>
<dbReference type="InterPro" id="IPR036097">
    <property type="entry name" value="HisK_dim/P_sf"/>
</dbReference>
<feature type="transmembrane region" description="Helical" evidence="9">
    <location>
        <begin position="305"/>
        <end position="322"/>
    </location>
</feature>
<dbReference type="InterPro" id="IPR036890">
    <property type="entry name" value="HATPase_C_sf"/>
</dbReference>
<dbReference type="PRINTS" id="PR00344">
    <property type="entry name" value="BCTRLSENSOR"/>
</dbReference>
<dbReference type="GO" id="GO:0030295">
    <property type="term" value="F:protein kinase activator activity"/>
    <property type="evidence" value="ECO:0007669"/>
    <property type="project" value="TreeGrafter"/>
</dbReference>
<evidence type="ECO:0000313" key="13">
    <source>
        <dbReference type="Proteomes" id="UP000001822"/>
    </source>
</evidence>
<dbReference type="SMART" id="SM00387">
    <property type="entry name" value="HATPase_c"/>
    <property type="match status" value="1"/>
</dbReference>
<keyword evidence="6 12" id="KW-0418">Kinase</keyword>
<feature type="transmembrane region" description="Helical" evidence="9">
    <location>
        <begin position="217"/>
        <end position="234"/>
    </location>
</feature>
<dbReference type="InterPro" id="IPR003661">
    <property type="entry name" value="HisK_dim/P_dom"/>
</dbReference>
<dbReference type="PANTHER" id="PTHR42878">
    <property type="entry name" value="TWO-COMPONENT HISTIDINE KINASE"/>
    <property type="match status" value="1"/>
</dbReference>
<dbReference type="PANTHER" id="PTHR42878:SF7">
    <property type="entry name" value="SENSOR HISTIDINE KINASE GLRK"/>
    <property type="match status" value="1"/>
</dbReference>
<keyword evidence="3" id="KW-0597">Phosphoprotein</keyword>
<dbReference type="GO" id="GO:0000155">
    <property type="term" value="F:phosphorelay sensor kinase activity"/>
    <property type="evidence" value="ECO:0007669"/>
    <property type="project" value="InterPro"/>
</dbReference>
<dbReference type="Gene3D" id="1.10.287.130">
    <property type="match status" value="1"/>
</dbReference>
<feature type="signal peptide" evidence="10">
    <location>
        <begin position="1"/>
        <end position="37"/>
    </location>
</feature>
<dbReference type="GO" id="GO:0007234">
    <property type="term" value="P:osmosensory signaling via phosphorelay pathway"/>
    <property type="evidence" value="ECO:0007669"/>
    <property type="project" value="TreeGrafter"/>
</dbReference>
<evidence type="ECO:0000256" key="4">
    <source>
        <dbReference type="ARBA" id="ARBA00022679"/>
    </source>
</evidence>
<keyword evidence="9" id="KW-0812">Transmembrane</keyword>
<dbReference type="InterPro" id="IPR004358">
    <property type="entry name" value="Sig_transdc_His_kin-like_C"/>
</dbReference>
<accession>A0A6N4SNT0</accession>
<dbReference type="CDD" id="cd00075">
    <property type="entry name" value="HATPase"/>
    <property type="match status" value="1"/>
</dbReference>
<dbReference type="Gene3D" id="2.60.40.2380">
    <property type="match status" value="1"/>
</dbReference>
<keyword evidence="10" id="KW-0732">Signal</keyword>
<keyword evidence="13" id="KW-1185">Reference proteome</keyword>
<dbReference type="InterPro" id="IPR011623">
    <property type="entry name" value="7TMR_DISM_rcpt_extracell_dom1"/>
</dbReference>
<keyword evidence="7" id="KW-0067">ATP-binding</keyword>
<dbReference type="GO" id="GO:0000156">
    <property type="term" value="F:phosphorelay response regulator activity"/>
    <property type="evidence" value="ECO:0007669"/>
    <property type="project" value="TreeGrafter"/>
</dbReference>
<evidence type="ECO:0000256" key="5">
    <source>
        <dbReference type="ARBA" id="ARBA00022741"/>
    </source>
</evidence>
<keyword evidence="4 12" id="KW-0808">Transferase</keyword>
<keyword evidence="8" id="KW-0902">Two-component regulatory system</keyword>
<dbReference type="GO" id="GO:0005524">
    <property type="term" value="F:ATP binding"/>
    <property type="evidence" value="ECO:0007669"/>
    <property type="project" value="UniProtKB-KW"/>
</dbReference>
<dbReference type="SUPFAM" id="SSF55874">
    <property type="entry name" value="ATPase domain of HSP90 chaperone/DNA topoisomerase II/histidine kinase"/>
    <property type="match status" value="1"/>
</dbReference>
<dbReference type="PROSITE" id="PS50109">
    <property type="entry name" value="HIS_KIN"/>
    <property type="match status" value="1"/>
</dbReference>
<evidence type="ECO:0000256" key="7">
    <source>
        <dbReference type="ARBA" id="ARBA00022840"/>
    </source>
</evidence>
<reference evidence="12 13" key="1">
    <citation type="journal article" date="2007" name="Appl. Environ. Microbiol.">
        <title>Genome sequence of the cellulolytic gliding bacterium Cytophaga hutchinsonii.</title>
        <authorList>
            <person name="Xie G."/>
            <person name="Bruce D.C."/>
            <person name="Challacombe J.F."/>
            <person name="Chertkov O."/>
            <person name="Detter J.C."/>
            <person name="Gilna P."/>
            <person name="Han C.S."/>
            <person name="Lucas S."/>
            <person name="Misra M."/>
            <person name="Myers G.L."/>
            <person name="Richardson P."/>
            <person name="Tapia R."/>
            <person name="Thayer N."/>
            <person name="Thompson L.S."/>
            <person name="Brettin T.S."/>
            <person name="Henrissat B."/>
            <person name="Wilson D.B."/>
            <person name="McBride M.J."/>
        </authorList>
    </citation>
    <scope>NUCLEOTIDE SEQUENCE [LARGE SCALE GENOMIC DNA]</scope>
    <source>
        <strain evidence="13">ATCC 33406 / DSM 1761 / CIP 103989 / NBRC 15051 / NCIMB 9469 / D465</strain>
    </source>
</reference>
<dbReference type="OrthoDB" id="594725at2"/>
<dbReference type="KEGG" id="chu:CHU_0675"/>
<sequence>MLLKPCEYYLNNTSLFRMKQFWIIVFQVLISAASAQAATPVYVDEKSQVCIIDSSNFQEWNPVNRMSYPPTSKFFRNRSIDHAAWYTFKITNTSRTALEWYLVSYNYSIDEIDLTTVSDAGQTEEFQFRDTTSIYNRIIKHKQPVFKVSLKANETKTYYLRLKNESTYNYVFALYSHENFSSHFFIEYIEFGIFYGFLFFVLVYSLIYYALLREKGVLFYCLFIFSQLIFMLFRDGNGLFLFPSYPEHADLIKNISRACLSVTMLLYTTYFLKISPKRKLFKAIVVIMVLRVLYAAFMLNDTTEYTYHIEFGIILLCIYLSVRSYRDNADTRYMVVGLVLLGVSYMIYYQSIIITRSYSSFGFFALYYGVAAECIFMTLALTERFKRLRIESFKQVQMNKELETMVEKRTEMIAIQNKLLEERSNELNLFLYSVSHDLKGPLKTIEGLCNIGSHTSTTNHEEIFDLIKRKLKNLESNISDLNVVTKLKNEALPKVLIDFDSIREEMEDRFQFYEGFDVISIVYRNNLVRPYYADLFSIRCIYQNIFENALKYRDVKKNSEIKISINEVGDRIELKISDNGMGISEAIMPKIFEMFYRGNEKSKDDTGLGLFIVNLAVERLNGTISVVSTEHVGTAFTIVLPFETDK</sequence>
<feature type="transmembrane region" description="Helical" evidence="9">
    <location>
        <begin position="191"/>
        <end position="210"/>
    </location>
</feature>
<protein>
    <recommendedName>
        <fullName evidence="2">histidine kinase</fullName>
        <ecNumber evidence="2">2.7.13.3</ecNumber>
    </recommendedName>
</protein>
<dbReference type="EC" id="2.7.13.3" evidence="2"/>
<dbReference type="Proteomes" id="UP000001822">
    <property type="component" value="Chromosome"/>
</dbReference>
<evidence type="ECO:0000256" key="8">
    <source>
        <dbReference type="ARBA" id="ARBA00023012"/>
    </source>
</evidence>
<dbReference type="InterPro" id="IPR003594">
    <property type="entry name" value="HATPase_dom"/>
</dbReference>